<feature type="transmembrane region" description="Helical" evidence="1">
    <location>
        <begin position="96"/>
        <end position="116"/>
    </location>
</feature>
<reference evidence="2 3" key="1">
    <citation type="journal article" date="2016" name="Nat. Commun.">
        <title>Thousands of microbial genomes shed light on interconnected biogeochemical processes in an aquifer system.</title>
        <authorList>
            <person name="Anantharaman K."/>
            <person name="Brown C.T."/>
            <person name="Hug L.A."/>
            <person name="Sharon I."/>
            <person name="Castelle C.J."/>
            <person name="Probst A.J."/>
            <person name="Thomas B.C."/>
            <person name="Singh A."/>
            <person name="Wilkins M.J."/>
            <person name="Karaoz U."/>
            <person name="Brodie E.L."/>
            <person name="Williams K.H."/>
            <person name="Hubbard S.S."/>
            <person name="Banfield J.F."/>
        </authorList>
    </citation>
    <scope>NUCLEOTIDE SEQUENCE [LARGE SCALE GENOMIC DNA]</scope>
</reference>
<proteinExistence type="predicted"/>
<sequence>MLILGVATHALGTACNALVMAANHGLMPVVGDIGDAKHVTADEHTKLVFLADRFLVEHPLMDEKKLFRPVATVYKKVAKFLDLPEDGLHLASIGDLMRWGGAALFLFMIPPVLLRIPFRLARDGIRFEWKRRK</sequence>
<comment type="caution">
    <text evidence="2">The sequence shown here is derived from an EMBL/GenBank/DDBJ whole genome shotgun (WGS) entry which is preliminary data.</text>
</comment>
<dbReference type="EMBL" id="MHLO01000016">
    <property type="protein sequence ID" value="OGZ12695.1"/>
    <property type="molecule type" value="Genomic_DNA"/>
</dbReference>
<evidence type="ECO:0000256" key="1">
    <source>
        <dbReference type="SAM" id="Phobius"/>
    </source>
</evidence>
<gene>
    <name evidence="2" type="ORF">A3C93_06335</name>
</gene>
<organism evidence="2 3">
    <name type="scientific">Candidatus Lloydbacteria bacterium RIFCSPHIGHO2_02_FULL_54_17</name>
    <dbReference type="NCBI Taxonomy" id="1798664"/>
    <lineage>
        <taxon>Bacteria</taxon>
        <taxon>Candidatus Lloydiibacteriota</taxon>
    </lineage>
</organism>
<evidence type="ECO:0000313" key="2">
    <source>
        <dbReference type="EMBL" id="OGZ12695.1"/>
    </source>
</evidence>
<name>A0A1G2DGB9_9BACT</name>
<accession>A0A1G2DGB9</accession>
<evidence type="ECO:0000313" key="3">
    <source>
        <dbReference type="Proteomes" id="UP000178636"/>
    </source>
</evidence>
<dbReference type="Pfam" id="PF17248">
    <property type="entry name" value="DUF5317"/>
    <property type="match status" value="1"/>
</dbReference>
<protein>
    <submittedName>
        <fullName evidence="2">Uncharacterized protein</fullName>
    </submittedName>
</protein>
<dbReference type="Proteomes" id="UP000178636">
    <property type="component" value="Unassembled WGS sequence"/>
</dbReference>
<dbReference type="AlphaFoldDB" id="A0A1G2DGB9"/>
<dbReference type="InterPro" id="IPR035168">
    <property type="entry name" value="DUF5317"/>
</dbReference>
<keyword evidence="1" id="KW-0472">Membrane</keyword>
<keyword evidence="1" id="KW-1133">Transmembrane helix</keyword>
<keyword evidence="1" id="KW-0812">Transmembrane</keyword>